<proteinExistence type="predicted"/>
<dbReference type="InterPro" id="IPR024520">
    <property type="entry name" value="DUF3558"/>
</dbReference>
<protein>
    <submittedName>
        <fullName evidence="2">DUF3558 domain-containing protein</fullName>
    </submittedName>
</protein>
<feature type="signal peptide" evidence="1">
    <location>
        <begin position="1"/>
        <end position="21"/>
    </location>
</feature>
<feature type="chain" id="PRO_5046991990" evidence="1">
    <location>
        <begin position="22"/>
        <end position="185"/>
    </location>
</feature>
<dbReference type="RefSeq" id="WP_387406031.1">
    <property type="nucleotide sequence ID" value="NZ_JBIAQY010000013.1"/>
</dbReference>
<organism evidence="2 3">
    <name type="scientific">Nocardia jiangxiensis</name>
    <dbReference type="NCBI Taxonomy" id="282685"/>
    <lineage>
        <taxon>Bacteria</taxon>
        <taxon>Bacillati</taxon>
        <taxon>Actinomycetota</taxon>
        <taxon>Actinomycetes</taxon>
        <taxon>Mycobacteriales</taxon>
        <taxon>Nocardiaceae</taxon>
        <taxon>Nocardia</taxon>
    </lineage>
</organism>
<sequence>MIRRGVVSAVLATGAAVLMLAGCSPSGGSTSSSSSATTTAVTVPTGFDPCNDIPQNILDSEGLQAKQPDDFQADAGKTLWRGCQWVELDGYAATIQTTNLTVDATRDKHFTNTKEFSINGRRAISTQQQEDHTSEDCTVNVEMKGGSLQFDLNNPASRSKTGSMDTCQLARGLAEKVVPSMPASA</sequence>
<keyword evidence="3" id="KW-1185">Reference proteome</keyword>
<keyword evidence="1" id="KW-0732">Signal</keyword>
<dbReference type="Proteomes" id="UP001601992">
    <property type="component" value="Unassembled WGS sequence"/>
</dbReference>
<reference evidence="2 3" key="1">
    <citation type="submission" date="2024-10" db="EMBL/GenBank/DDBJ databases">
        <title>The Natural Products Discovery Center: Release of the First 8490 Sequenced Strains for Exploring Actinobacteria Biosynthetic Diversity.</title>
        <authorList>
            <person name="Kalkreuter E."/>
            <person name="Kautsar S.A."/>
            <person name="Yang D."/>
            <person name="Bader C.D."/>
            <person name="Teijaro C.N."/>
            <person name="Fluegel L."/>
            <person name="Davis C.M."/>
            <person name="Simpson J.R."/>
            <person name="Lauterbach L."/>
            <person name="Steele A.D."/>
            <person name="Gui C."/>
            <person name="Meng S."/>
            <person name="Li G."/>
            <person name="Viehrig K."/>
            <person name="Ye F."/>
            <person name="Su P."/>
            <person name="Kiefer A.F."/>
            <person name="Nichols A."/>
            <person name="Cepeda A.J."/>
            <person name="Yan W."/>
            <person name="Fan B."/>
            <person name="Jiang Y."/>
            <person name="Adhikari A."/>
            <person name="Zheng C.-J."/>
            <person name="Schuster L."/>
            <person name="Cowan T.M."/>
            <person name="Smanski M.J."/>
            <person name="Chevrette M.G."/>
            <person name="De Carvalho L.P.S."/>
            <person name="Shen B."/>
        </authorList>
    </citation>
    <scope>NUCLEOTIDE SEQUENCE [LARGE SCALE GENOMIC DNA]</scope>
    <source>
        <strain evidence="2 3">NPDC002593</strain>
    </source>
</reference>
<name>A0ABW6SA73_9NOCA</name>
<dbReference type="Pfam" id="PF12079">
    <property type="entry name" value="DUF3558"/>
    <property type="match status" value="1"/>
</dbReference>
<dbReference type="PROSITE" id="PS51257">
    <property type="entry name" value="PROKAR_LIPOPROTEIN"/>
    <property type="match status" value="1"/>
</dbReference>
<evidence type="ECO:0000313" key="3">
    <source>
        <dbReference type="Proteomes" id="UP001601992"/>
    </source>
</evidence>
<accession>A0ABW6SA73</accession>
<evidence type="ECO:0000256" key="1">
    <source>
        <dbReference type="SAM" id="SignalP"/>
    </source>
</evidence>
<dbReference type="EMBL" id="JBIAQY010000013">
    <property type="protein sequence ID" value="MFF3572468.1"/>
    <property type="molecule type" value="Genomic_DNA"/>
</dbReference>
<evidence type="ECO:0000313" key="2">
    <source>
        <dbReference type="EMBL" id="MFF3572468.1"/>
    </source>
</evidence>
<gene>
    <name evidence="2" type="ORF">ACFYXQ_32340</name>
</gene>
<comment type="caution">
    <text evidence="2">The sequence shown here is derived from an EMBL/GenBank/DDBJ whole genome shotgun (WGS) entry which is preliminary data.</text>
</comment>